<accession>A0A3D9B027</accession>
<gene>
    <name evidence="1" type="ORF">DRF67_12210</name>
</gene>
<evidence type="ECO:0000313" key="2">
    <source>
        <dbReference type="Proteomes" id="UP000256257"/>
    </source>
</evidence>
<evidence type="ECO:0000313" key="1">
    <source>
        <dbReference type="EMBL" id="REC46980.1"/>
    </source>
</evidence>
<dbReference type="PANTHER" id="PTHR36175:SF1">
    <property type="entry name" value="CYANOPHYCINASE"/>
    <property type="match status" value="1"/>
</dbReference>
<dbReference type="PANTHER" id="PTHR36175">
    <property type="entry name" value="CYANOPHYCINASE"/>
    <property type="match status" value="1"/>
</dbReference>
<reference evidence="1 2" key="1">
    <citation type="submission" date="2018-06" db="EMBL/GenBank/DDBJ databases">
        <title>Novel Chryseobacterium species.</title>
        <authorList>
            <person name="Newman J."/>
            <person name="Hugo C."/>
            <person name="Oosthuizen L."/>
            <person name="Charimba G."/>
        </authorList>
    </citation>
    <scope>NUCLEOTIDE SEQUENCE [LARGE SCALE GENOMIC DNA]</scope>
    <source>
        <strain evidence="1 2">7_F195</strain>
    </source>
</reference>
<comment type="caution">
    <text evidence="1">The sequence shown here is derived from an EMBL/GenBank/DDBJ whole genome shotgun (WGS) entry which is preliminary data.</text>
</comment>
<dbReference type="AlphaFoldDB" id="A0A3D9B027"/>
<keyword evidence="2" id="KW-1185">Reference proteome</keyword>
<name>A0A3D9B027_9FLAO</name>
<dbReference type="OrthoDB" id="1254762at2"/>
<dbReference type="EMBL" id="QNVV01000010">
    <property type="protein sequence ID" value="REC46980.1"/>
    <property type="molecule type" value="Genomic_DNA"/>
</dbReference>
<organism evidence="1 2">
    <name type="scientific">Chryseobacterium pennipullorum</name>
    <dbReference type="NCBI Taxonomy" id="2258963"/>
    <lineage>
        <taxon>Bacteria</taxon>
        <taxon>Pseudomonadati</taxon>
        <taxon>Bacteroidota</taxon>
        <taxon>Flavobacteriia</taxon>
        <taxon>Flavobacteriales</taxon>
        <taxon>Weeksellaceae</taxon>
        <taxon>Chryseobacterium group</taxon>
        <taxon>Chryseobacterium</taxon>
    </lineage>
</organism>
<proteinExistence type="predicted"/>
<dbReference type="RefSeq" id="WP_115928577.1">
    <property type="nucleotide sequence ID" value="NZ_QNVV01000010.1"/>
</dbReference>
<sequence>MIPKGRLIIIGGDNADEHERESPQYQSFSQISRLLSDKKDDRFEIITASESMESIQKYFCEILSKEGYNNFDFIHVHKNHHTEDYTSRILEAKIVFFADYEQKTYNILENSAILKLLNKKYLTEEDFTIVGINSGAMCISGHILNGSGTDTGLGFINNCIIDTQFDHKTRFKELVKAILSHQECLGLGITGRIALIIEKGYKASCIGNGSIIVVNAKNVKNKRFREGDSLFAKYLKGHILTEGCMLNLFSGELIKDNEFNYNLNFINRNTIQ</sequence>
<dbReference type="InterPro" id="IPR029062">
    <property type="entry name" value="Class_I_gatase-like"/>
</dbReference>
<evidence type="ECO:0008006" key="3">
    <source>
        <dbReference type="Google" id="ProtNLM"/>
    </source>
</evidence>
<protein>
    <recommendedName>
        <fullName evidence="3">Cyanophycinase</fullName>
    </recommendedName>
</protein>
<dbReference type="Proteomes" id="UP000256257">
    <property type="component" value="Unassembled WGS sequence"/>
</dbReference>
<dbReference type="Gene3D" id="3.40.50.880">
    <property type="match status" value="1"/>
</dbReference>